<keyword evidence="2" id="KW-1185">Reference proteome</keyword>
<reference evidence="1 2" key="1">
    <citation type="submission" date="2014-03" db="EMBL/GenBank/DDBJ databases">
        <title>Genomics of Bifidobacteria.</title>
        <authorList>
            <person name="Ventura M."/>
            <person name="Milani C."/>
            <person name="Lugli G.A."/>
        </authorList>
    </citation>
    <scope>NUCLEOTIDE SEQUENCE [LARGE SCALE GENOMIC DNA]</scope>
    <source>
        <strain evidence="1 2">DSM 23968</strain>
    </source>
</reference>
<proteinExistence type="predicted"/>
<gene>
    <name evidence="1" type="ORF">BSTEL_0951</name>
</gene>
<dbReference type="EMBL" id="JGZP01000003">
    <property type="protein sequence ID" value="KFJ01227.1"/>
    <property type="molecule type" value="Genomic_DNA"/>
</dbReference>
<sequence>MVAVVTDAVPMTGHRVAVRFRDGFSGVVDMSKYLKYPAYEVLNDPRVFATAKAGDGTIVWCDGGIDVAPEAVRDEAVAF</sequence>
<dbReference type="InterPro" id="IPR018841">
    <property type="entry name" value="DUF2442"/>
</dbReference>
<protein>
    <recommendedName>
        <fullName evidence="3">DUF2442 domain-containing protein</fullName>
    </recommendedName>
</protein>
<dbReference type="RefSeq" id="WP_034526169.1">
    <property type="nucleotide sequence ID" value="NZ_JGZP01000003.1"/>
</dbReference>
<dbReference type="InterPro" id="IPR036782">
    <property type="entry name" value="NE0471-like_N"/>
</dbReference>
<dbReference type="SUPFAM" id="SSF143880">
    <property type="entry name" value="NE0471 N-terminal domain-like"/>
    <property type="match status" value="1"/>
</dbReference>
<accession>A0A087E0C6</accession>
<evidence type="ECO:0008006" key="3">
    <source>
        <dbReference type="Google" id="ProtNLM"/>
    </source>
</evidence>
<evidence type="ECO:0000313" key="2">
    <source>
        <dbReference type="Proteomes" id="UP000029004"/>
    </source>
</evidence>
<dbReference type="Gene3D" id="3.30.2020.10">
    <property type="entry name" value="NE0471-like N-terminal domain"/>
    <property type="match status" value="1"/>
</dbReference>
<evidence type="ECO:0000313" key="1">
    <source>
        <dbReference type="EMBL" id="KFJ01227.1"/>
    </source>
</evidence>
<dbReference type="STRING" id="762211.BSTEL_0951"/>
<dbReference type="eggNOG" id="ENOG5030JWQ">
    <property type="taxonomic scope" value="Bacteria"/>
</dbReference>
<dbReference type="Proteomes" id="UP000029004">
    <property type="component" value="Unassembled WGS sequence"/>
</dbReference>
<name>A0A087E0C6_9BIFI</name>
<comment type="caution">
    <text evidence="1">The sequence shown here is derived from an EMBL/GenBank/DDBJ whole genome shotgun (WGS) entry which is preliminary data.</text>
</comment>
<organism evidence="1 2">
    <name type="scientific">Bifidobacterium stellenboschense</name>
    <dbReference type="NCBI Taxonomy" id="762211"/>
    <lineage>
        <taxon>Bacteria</taxon>
        <taxon>Bacillati</taxon>
        <taxon>Actinomycetota</taxon>
        <taxon>Actinomycetes</taxon>
        <taxon>Bifidobacteriales</taxon>
        <taxon>Bifidobacteriaceae</taxon>
        <taxon>Bifidobacterium</taxon>
    </lineage>
</organism>
<dbReference type="Pfam" id="PF10387">
    <property type="entry name" value="DUF2442"/>
    <property type="match status" value="1"/>
</dbReference>
<dbReference type="OrthoDB" id="9803723at2"/>
<dbReference type="AlphaFoldDB" id="A0A087E0C6"/>